<name>A0A4Y7QJ21_9AGAM</name>
<dbReference type="GO" id="GO:0005634">
    <property type="term" value="C:nucleus"/>
    <property type="evidence" value="ECO:0007669"/>
    <property type="project" value="UniProtKB-SubCell"/>
</dbReference>
<dbReference type="OrthoDB" id="412814at2759"/>
<evidence type="ECO:0000256" key="4">
    <source>
        <dbReference type="ARBA" id="ARBA00022964"/>
    </source>
</evidence>
<dbReference type="InterPro" id="IPR037151">
    <property type="entry name" value="AlkB-like_sf"/>
</dbReference>
<keyword evidence="3" id="KW-0479">Metal-binding</keyword>
<comment type="similarity">
    <text evidence="2">Belongs to the alkB family.</text>
</comment>
<dbReference type="VEuPathDB" id="FungiDB:BD410DRAFT_812647"/>
<dbReference type="Gene3D" id="2.60.120.590">
    <property type="entry name" value="Alpha-ketoglutarate-dependent dioxygenase AlkB-like"/>
    <property type="match status" value="1"/>
</dbReference>
<keyword evidence="6" id="KW-0408">Iron</keyword>
<sequence length="266" mass="29911">MILSEYALENHPSVFYVPNFVTGQEEEYILRKINGAPKPKWKTLSNRRLQVWGGDVSANRLIPQRLPPFLNSFPDIIGRLRETGAFISSKHGEPNHVIVNEYLPGQGIMPHEDGSSYHPVVATISLRSHTVFNYYRYQPQNDVLDVSFNSDTLEDRKRSSSTQRGRPVDPQPVLSILLEPRSLVITTGSFYTEHLHGIEAVSEDVLRPADATEGLDHDVAGVLVANRRQLHDAKTKDVAMNGGILQRETRVSLTCRDVERVMGFQG</sequence>
<evidence type="ECO:0000256" key="1">
    <source>
        <dbReference type="ARBA" id="ARBA00004123"/>
    </source>
</evidence>
<gene>
    <name evidence="9" type="ORF">BD410DRAFT_812647</name>
</gene>
<keyword evidence="7" id="KW-0539">Nucleus</keyword>
<evidence type="ECO:0000256" key="7">
    <source>
        <dbReference type="ARBA" id="ARBA00023242"/>
    </source>
</evidence>
<protein>
    <recommendedName>
        <fullName evidence="8">Fe2OG dioxygenase domain-containing protein</fullName>
    </recommendedName>
</protein>
<dbReference type="EMBL" id="ML170160">
    <property type="protein sequence ID" value="TDL26829.1"/>
    <property type="molecule type" value="Genomic_DNA"/>
</dbReference>
<dbReference type="GO" id="GO:0046872">
    <property type="term" value="F:metal ion binding"/>
    <property type="evidence" value="ECO:0007669"/>
    <property type="project" value="UniProtKB-KW"/>
</dbReference>
<reference evidence="9 10" key="1">
    <citation type="submission" date="2018-06" db="EMBL/GenBank/DDBJ databases">
        <title>A transcriptomic atlas of mushroom development highlights an independent origin of complex multicellularity.</title>
        <authorList>
            <consortium name="DOE Joint Genome Institute"/>
            <person name="Krizsan K."/>
            <person name="Almasi E."/>
            <person name="Merenyi Z."/>
            <person name="Sahu N."/>
            <person name="Viragh M."/>
            <person name="Koszo T."/>
            <person name="Mondo S."/>
            <person name="Kiss B."/>
            <person name="Balint B."/>
            <person name="Kues U."/>
            <person name="Barry K."/>
            <person name="Hegedus J.C."/>
            <person name="Henrissat B."/>
            <person name="Johnson J."/>
            <person name="Lipzen A."/>
            <person name="Ohm R."/>
            <person name="Nagy I."/>
            <person name="Pangilinan J."/>
            <person name="Yan J."/>
            <person name="Xiong Y."/>
            <person name="Grigoriev I.V."/>
            <person name="Hibbett D.S."/>
            <person name="Nagy L.G."/>
        </authorList>
    </citation>
    <scope>NUCLEOTIDE SEQUENCE [LARGE SCALE GENOMIC DNA]</scope>
    <source>
        <strain evidence="9 10">SZMC22713</strain>
    </source>
</reference>
<accession>A0A4Y7QJ21</accession>
<evidence type="ECO:0000256" key="3">
    <source>
        <dbReference type="ARBA" id="ARBA00022723"/>
    </source>
</evidence>
<dbReference type="Pfam" id="PF13532">
    <property type="entry name" value="2OG-FeII_Oxy_2"/>
    <property type="match status" value="1"/>
</dbReference>
<dbReference type="PROSITE" id="PS51471">
    <property type="entry name" value="FE2OG_OXY"/>
    <property type="match status" value="1"/>
</dbReference>
<dbReference type="SUPFAM" id="SSF51197">
    <property type="entry name" value="Clavaminate synthase-like"/>
    <property type="match status" value="1"/>
</dbReference>
<evidence type="ECO:0000256" key="5">
    <source>
        <dbReference type="ARBA" id="ARBA00023002"/>
    </source>
</evidence>
<dbReference type="InterPro" id="IPR027450">
    <property type="entry name" value="AlkB-like"/>
</dbReference>
<evidence type="ECO:0000256" key="2">
    <source>
        <dbReference type="ARBA" id="ARBA00007879"/>
    </source>
</evidence>
<keyword evidence="4" id="KW-0223">Dioxygenase</keyword>
<keyword evidence="5" id="KW-0560">Oxidoreductase</keyword>
<evidence type="ECO:0000259" key="8">
    <source>
        <dbReference type="PROSITE" id="PS51471"/>
    </source>
</evidence>
<proteinExistence type="inferred from homology"/>
<dbReference type="InterPro" id="IPR005123">
    <property type="entry name" value="Oxoglu/Fe-dep_dioxygenase_dom"/>
</dbReference>
<dbReference type="AlphaFoldDB" id="A0A4Y7QJ21"/>
<dbReference type="STRING" id="50990.A0A4Y7QJ21"/>
<dbReference type="GO" id="GO:0051213">
    <property type="term" value="F:dioxygenase activity"/>
    <property type="evidence" value="ECO:0007669"/>
    <property type="project" value="UniProtKB-KW"/>
</dbReference>
<feature type="domain" description="Fe2OG dioxygenase" evidence="8">
    <location>
        <begin position="93"/>
        <end position="259"/>
    </location>
</feature>
<organism evidence="9 10">
    <name type="scientific">Rickenella mellea</name>
    <dbReference type="NCBI Taxonomy" id="50990"/>
    <lineage>
        <taxon>Eukaryota</taxon>
        <taxon>Fungi</taxon>
        <taxon>Dikarya</taxon>
        <taxon>Basidiomycota</taxon>
        <taxon>Agaricomycotina</taxon>
        <taxon>Agaricomycetes</taxon>
        <taxon>Hymenochaetales</taxon>
        <taxon>Rickenellaceae</taxon>
        <taxon>Rickenella</taxon>
    </lineage>
</organism>
<comment type="subcellular location">
    <subcellularLocation>
        <location evidence="1">Nucleus</location>
    </subcellularLocation>
</comment>
<evidence type="ECO:0000313" key="10">
    <source>
        <dbReference type="Proteomes" id="UP000294933"/>
    </source>
</evidence>
<evidence type="ECO:0000256" key="6">
    <source>
        <dbReference type="ARBA" id="ARBA00023004"/>
    </source>
</evidence>
<dbReference type="Proteomes" id="UP000294933">
    <property type="component" value="Unassembled WGS sequence"/>
</dbReference>
<keyword evidence="10" id="KW-1185">Reference proteome</keyword>
<dbReference type="InterPro" id="IPR032862">
    <property type="entry name" value="ALKBH6"/>
</dbReference>
<evidence type="ECO:0000313" key="9">
    <source>
        <dbReference type="EMBL" id="TDL26829.1"/>
    </source>
</evidence>
<dbReference type="PANTHER" id="PTHR46030:SF1">
    <property type="entry name" value="ALPHA-KETOGLUTARATE-DEPENDENT DIOXYGENASE ALKB HOMOLOG 6"/>
    <property type="match status" value="1"/>
</dbReference>
<dbReference type="PANTHER" id="PTHR46030">
    <property type="entry name" value="ALPHA-KETOGLUTARATE-DEPENDENT DIOXYGENASE ALKB HOMOLOG 6"/>
    <property type="match status" value="1"/>
</dbReference>